<reference evidence="12" key="1">
    <citation type="journal article" date="2008" name="Appl. Microbiol. Biotechnol.">
        <title>Characterization of a dITPase from the hyperthermophilic archaeon Thermococcus onnurineus NA1 and its application in PCR amplification.</title>
        <authorList>
            <person name="Kim Y.J."/>
            <person name="Ryu Y.G."/>
            <person name="Lee H.S."/>
            <person name="Cho Y."/>
            <person name="Kwon S.T."/>
            <person name="Lee J.H."/>
            <person name="Kang S.G."/>
        </authorList>
    </citation>
    <scope>NUCLEOTIDE SEQUENCE</scope>
</reference>
<dbReference type="GO" id="GO:0035870">
    <property type="term" value="F:dITP diphosphatase activity"/>
    <property type="evidence" value="ECO:0007669"/>
    <property type="project" value="UniProtKB-UniRule"/>
</dbReference>
<dbReference type="EMBL" id="EU571472">
    <property type="protein sequence ID" value="ACE60551.1"/>
    <property type="molecule type" value="Genomic_DNA"/>
</dbReference>
<evidence type="ECO:0000256" key="1">
    <source>
        <dbReference type="ARBA" id="ARBA00008023"/>
    </source>
</evidence>
<keyword evidence="3 10" id="KW-0479">Metal-binding</keyword>
<dbReference type="InterPro" id="IPR002637">
    <property type="entry name" value="RdgB/HAM1"/>
</dbReference>
<feature type="binding site" evidence="10">
    <location>
        <begin position="7"/>
        <end position="12"/>
    </location>
    <ligand>
        <name>substrate</name>
    </ligand>
</feature>
<evidence type="ECO:0000256" key="2">
    <source>
        <dbReference type="ARBA" id="ARBA00011738"/>
    </source>
</evidence>
<dbReference type="Gene3D" id="3.90.950.10">
    <property type="match status" value="1"/>
</dbReference>
<comment type="catalytic activity">
    <reaction evidence="9 10">
        <text>XTP + H2O = XMP + diphosphate + H(+)</text>
        <dbReference type="Rhea" id="RHEA:28610"/>
        <dbReference type="ChEBI" id="CHEBI:15377"/>
        <dbReference type="ChEBI" id="CHEBI:15378"/>
        <dbReference type="ChEBI" id="CHEBI:33019"/>
        <dbReference type="ChEBI" id="CHEBI:57464"/>
        <dbReference type="ChEBI" id="CHEBI:61314"/>
        <dbReference type="EC" id="3.6.1.66"/>
    </reaction>
</comment>
<organism evidence="12">
    <name type="scientific">Thermococcus onnurineus</name>
    <dbReference type="NCBI Taxonomy" id="342948"/>
    <lineage>
        <taxon>Archaea</taxon>
        <taxon>Methanobacteriati</taxon>
        <taxon>Methanobacteriota</taxon>
        <taxon>Thermococci</taxon>
        <taxon>Thermococcales</taxon>
        <taxon>Thermococcaceae</taxon>
        <taxon>Thermococcus</taxon>
    </lineage>
</organism>
<dbReference type="GO" id="GO:0009117">
    <property type="term" value="P:nucleotide metabolic process"/>
    <property type="evidence" value="ECO:0007669"/>
    <property type="project" value="UniProtKB-KW"/>
</dbReference>
<comment type="catalytic activity">
    <reaction evidence="8 10">
        <text>dITP + H2O = dIMP + diphosphate + H(+)</text>
        <dbReference type="Rhea" id="RHEA:28342"/>
        <dbReference type="ChEBI" id="CHEBI:15377"/>
        <dbReference type="ChEBI" id="CHEBI:15378"/>
        <dbReference type="ChEBI" id="CHEBI:33019"/>
        <dbReference type="ChEBI" id="CHEBI:61194"/>
        <dbReference type="ChEBI" id="CHEBI:61382"/>
        <dbReference type="EC" id="3.6.1.66"/>
    </reaction>
</comment>
<dbReference type="HAMAP" id="MF_01405">
    <property type="entry name" value="Non_canon_purine_NTPase"/>
    <property type="match status" value="1"/>
</dbReference>
<dbReference type="GO" id="GO:0000166">
    <property type="term" value="F:nucleotide binding"/>
    <property type="evidence" value="ECO:0007669"/>
    <property type="project" value="UniProtKB-KW"/>
</dbReference>
<feature type="binding site" evidence="10">
    <location>
        <position position="162"/>
    </location>
    <ligand>
        <name>substrate</name>
    </ligand>
</feature>
<evidence type="ECO:0000256" key="9">
    <source>
        <dbReference type="ARBA" id="ARBA00052017"/>
    </source>
</evidence>
<dbReference type="PANTHER" id="PTHR11067">
    <property type="entry name" value="INOSINE TRIPHOSPHATE PYROPHOSPHATASE/HAM1 PROTEIN"/>
    <property type="match status" value="1"/>
</dbReference>
<keyword evidence="4 10" id="KW-0547">Nucleotide-binding</keyword>
<keyword evidence="6 10" id="KW-0460">Magnesium</keyword>
<feature type="active site" description="Proton acceptor" evidence="10">
    <location>
        <position position="65"/>
    </location>
</feature>
<comment type="catalytic activity">
    <reaction evidence="10">
        <text>ITP + H2O = IMP + diphosphate + H(+)</text>
        <dbReference type="Rhea" id="RHEA:29399"/>
        <dbReference type="ChEBI" id="CHEBI:15377"/>
        <dbReference type="ChEBI" id="CHEBI:15378"/>
        <dbReference type="ChEBI" id="CHEBI:33019"/>
        <dbReference type="ChEBI" id="CHEBI:58053"/>
        <dbReference type="ChEBI" id="CHEBI:61402"/>
        <dbReference type="EC" id="3.6.1.66"/>
    </reaction>
</comment>
<evidence type="ECO:0000313" key="12">
    <source>
        <dbReference type="EMBL" id="ACE60551.1"/>
    </source>
</evidence>
<dbReference type="GO" id="GO:0046872">
    <property type="term" value="F:metal ion binding"/>
    <property type="evidence" value="ECO:0007669"/>
    <property type="project" value="UniProtKB-KW"/>
</dbReference>
<evidence type="ECO:0000256" key="4">
    <source>
        <dbReference type="ARBA" id="ARBA00022741"/>
    </source>
</evidence>
<keyword evidence="5 10" id="KW-0378">Hydrolase</keyword>
<name>B3U539_9EURY</name>
<feature type="binding site" evidence="10">
    <location>
        <position position="36"/>
    </location>
    <ligand>
        <name>Mg(2+)</name>
        <dbReference type="ChEBI" id="CHEBI:18420"/>
    </ligand>
</feature>
<evidence type="ECO:0000256" key="3">
    <source>
        <dbReference type="ARBA" id="ARBA00022723"/>
    </source>
</evidence>
<dbReference type="GO" id="GO:0036222">
    <property type="term" value="F:XTP diphosphatase activity"/>
    <property type="evidence" value="ECO:0007669"/>
    <property type="project" value="UniProtKB-UniRule"/>
</dbReference>
<reference evidence="12" key="2">
    <citation type="submission" date="2008-03" db="EMBL/GenBank/DDBJ databases">
        <authorList>
            <person name="Kim Y.-J."/>
            <person name="Ryu Y.-G."/>
            <person name="Lee H.S."/>
            <person name="Cho Y."/>
            <person name="Lee J.-H."/>
            <person name="Kang S.G."/>
        </authorList>
    </citation>
    <scope>NUCLEOTIDE SEQUENCE</scope>
</reference>
<proteinExistence type="inferred from homology"/>
<feature type="binding site" evidence="10">
    <location>
        <position position="66"/>
    </location>
    <ligand>
        <name>substrate</name>
    </ligand>
</feature>
<evidence type="ECO:0000256" key="10">
    <source>
        <dbReference type="HAMAP-Rule" id="MF_01405"/>
    </source>
</evidence>
<evidence type="ECO:0000256" key="11">
    <source>
        <dbReference type="RuleBase" id="RU003781"/>
    </source>
</evidence>
<dbReference type="FunFam" id="3.90.950.10:FF:000001">
    <property type="entry name" value="dITP/XTP pyrophosphatase"/>
    <property type="match status" value="1"/>
</dbReference>
<comment type="function">
    <text evidence="10">Pyrophosphatase that catalyzes the hydrolysis of nucleoside triphosphates to their monophosphate derivatives, with a high preference for the non-canonical purine nucleotides XTP (xanthosine triphosphate), dITP (deoxyinosine triphosphate) and ITP. Seems to function as a house-cleaning enzyme that removes non-canonical purine nucleotides from the nucleotide pool, thus preventing their incorporation into DNA/RNA and avoiding chromosomal lesions.</text>
</comment>
<keyword evidence="7 10" id="KW-0546">Nucleotide metabolism</keyword>
<dbReference type="OMA" id="YDPIFQP"/>
<dbReference type="NCBIfam" id="NF011396">
    <property type="entry name" value="PRK14821.1"/>
    <property type="match status" value="1"/>
</dbReference>
<dbReference type="NCBIfam" id="TIGR00042">
    <property type="entry name" value="RdgB/HAM1 family non-canonical purine NTP pyrophosphatase"/>
    <property type="match status" value="1"/>
</dbReference>
<evidence type="ECO:0000256" key="6">
    <source>
        <dbReference type="ARBA" id="ARBA00022842"/>
    </source>
</evidence>
<evidence type="ECO:0000256" key="5">
    <source>
        <dbReference type="ARBA" id="ARBA00022801"/>
    </source>
</evidence>
<feature type="binding site" evidence="10">
    <location>
        <position position="65"/>
    </location>
    <ligand>
        <name>Mg(2+)</name>
        <dbReference type="ChEBI" id="CHEBI:18420"/>
    </ligand>
</feature>
<comment type="subunit">
    <text evidence="2 10">Homodimer.</text>
</comment>
<feature type="binding site" evidence="10">
    <location>
        <begin position="167"/>
        <end position="168"/>
    </location>
    <ligand>
        <name>substrate</name>
    </ligand>
</feature>
<dbReference type="GO" id="GO:0036220">
    <property type="term" value="F:ITP diphosphatase activity"/>
    <property type="evidence" value="ECO:0007669"/>
    <property type="project" value="UniProtKB-UniRule"/>
</dbReference>
<dbReference type="GO" id="GO:0017111">
    <property type="term" value="F:ribonucleoside triphosphate phosphatase activity"/>
    <property type="evidence" value="ECO:0007669"/>
    <property type="project" value="InterPro"/>
</dbReference>
<dbReference type="GO" id="GO:0009146">
    <property type="term" value="P:purine nucleoside triphosphate catabolic process"/>
    <property type="evidence" value="ECO:0007669"/>
    <property type="project" value="UniProtKB-UniRule"/>
</dbReference>
<evidence type="ECO:0000256" key="8">
    <source>
        <dbReference type="ARBA" id="ARBA00051875"/>
    </source>
</evidence>
<comment type="cofactor">
    <cofactor evidence="10">
        <name>Mg(2+)</name>
        <dbReference type="ChEBI" id="CHEBI:18420"/>
    </cofactor>
    <text evidence="10">Binds 1 Mg(2+) ion per subunit.</text>
</comment>
<accession>B3U539</accession>
<feature type="binding site" evidence="10">
    <location>
        <begin position="139"/>
        <end position="142"/>
    </location>
    <ligand>
        <name>substrate</name>
    </ligand>
</feature>
<protein>
    <recommendedName>
        <fullName evidence="10">dITP/XTP pyrophosphatase</fullName>
        <ecNumber evidence="10">3.6.1.66</ecNumber>
    </recommendedName>
    <alternativeName>
        <fullName evidence="10">Non-canonical purine NTP pyrophosphatase</fullName>
    </alternativeName>
    <alternativeName>
        <fullName evidence="10">Non-standard purine NTP pyrophosphatase</fullName>
    </alternativeName>
    <alternativeName>
        <fullName evidence="10">Nucleoside-triphosphate diphosphatase</fullName>
    </alternativeName>
    <alternativeName>
        <fullName evidence="10">Nucleoside-triphosphate pyrophosphatase</fullName>
        <shortName evidence="10">NTPase</shortName>
    </alternativeName>
</protein>
<dbReference type="PANTHER" id="PTHR11067:SF9">
    <property type="entry name" value="INOSINE TRIPHOSPHATE PYROPHOSPHATASE"/>
    <property type="match status" value="1"/>
</dbReference>
<dbReference type="EC" id="3.6.1.66" evidence="10"/>
<dbReference type="InterPro" id="IPR020922">
    <property type="entry name" value="dITP/XTP_pyrophosphatase"/>
</dbReference>
<dbReference type="GO" id="GO:0005737">
    <property type="term" value="C:cytoplasm"/>
    <property type="evidence" value="ECO:0007669"/>
    <property type="project" value="TreeGrafter"/>
</dbReference>
<dbReference type="CDD" id="cd00515">
    <property type="entry name" value="HAM1"/>
    <property type="match status" value="1"/>
</dbReference>
<comment type="similarity">
    <text evidence="1 10 11">Belongs to the HAM1 NTPase family.</text>
</comment>
<dbReference type="GeneID" id="7018655"/>
<sequence>MRLAFITSNPGKVEEARKYFEPLGVEVYQLKVEYPEIQADTLEEVALFGLEWLSRKIDEPFFLDDSGLFVEALKGFPGVYSAYVYKTLGVDGLLKLMEGVENRRAYFKSVIAYWDGEAHIFTGIVEGEIIHEKRGNMGFGFDPVFKPSGFDRTFAEMTTTEKNKISHRGLALKAFSEWLKENLK</sequence>
<dbReference type="Pfam" id="PF01725">
    <property type="entry name" value="Ham1p_like"/>
    <property type="match status" value="1"/>
</dbReference>
<dbReference type="SUPFAM" id="SSF52972">
    <property type="entry name" value="ITPase-like"/>
    <property type="match status" value="1"/>
</dbReference>
<dbReference type="InterPro" id="IPR029001">
    <property type="entry name" value="ITPase-like_fam"/>
</dbReference>
<evidence type="ECO:0000256" key="7">
    <source>
        <dbReference type="ARBA" id="ARBA00023080"/>
    </source>
</evidence>
<dbReference type="AlphaFoldDB" id="B3U539"/>